<organism evidence="2 3">
    <name type="scientific">Thalassomonas haliotis</name>
    <dbReference type="NCBI Taxonomy" id="485448"/>
    <lineage>
        <taxon>Bacteria</taxon>
        <taxon>Pseudomonadati</taxon>
        <taxon>Pseudomonadota</taxon>
        <taxon>Gammaproteobacteria</taxon>
        <taxon>Alteromonadales</taxon>
        <taxon>Colwelliaceae</taxon>
        <taxon>Thalassomonas</taxon>
    </lineage>
</organism>
<sequence>MSQIEKAMAGEYKNADFMLEITESDSPFSPMETENIDQQTDTNSQLLTDSEDSCQSLDQVFNSVLMKRLASLRNK</sequence>
<proteinExistence type="predicted"/>
<dbReference type="RefSeq" id="WP_274054225.1">
    <property type="nucleotide sequence ID" value="NZ_CP059693.1"/>
</dbReference>
<evidence type="ECO:0000313" key="2">
    <source>
        <dbReference type="EMBL" id="WDE13788.1"/>
    </source>
</evidence>
<dbReference type="Proteomes" id="UP001215231">
    <property type="component" value="Chromosome"/>
</dbReference>
<reference evidence="2 3" key="1">
    <citation type="journal article" date="2022" name="Mar. Drugs">
        <title>Bioassay-Guided Fractionation Leads to the Detection of Cholic Acid Generated by the Rare Thalassomonas sp.</title>
        <authorList>
            <person name="Pheiffer F."/>
            <person name="Schneider Y.K."/>
            <person name="Hansen E.H."/>
            <person name="Andersen J.H."/>
            <person name="Isaksson J."/>
            <person name="Busche T."/>
            <person name="R C."/>
            <person name="Kalinowski J."/>
            <person name="Zyl L.V."/>
            <person name="Trindade M."/>
        </authorList>
    </citation>
    <scope>NUCLEOTIDE SEQUENCE [LARGE SCALE GENOMIC DNA]</scope>
    <source>
        <strain evidence="2 3">A5K-61T</strain>
    </source>
</reference>
<keyword evidence="3" id="KW-1185">Reference proteome</keyword>
<feature type="region of interest" description="Disordered" evidence="1">
    <location>
        <begin position="25"/>
        <end position="44"/>
    </location>
</feature>
<name>A0ABY7VK07_9GAMM</name>
<accession>A0ABY7VK07</accession>
<dbReference type="EMBL" id="CP059693">
    <property type="protein sequence ID" value="WDE13788.1"/>
    <property type="molecule type" value="Genomic_DNA"/>
</dbReference>
<protein>
    <submittedName>
        <fullName evidence="2">Uncharacterized protein</fullName>
    </submittedName>
</protein>
<evidence type="ECO:0000256" key="1">
    <source>
        <dbReference type="SAM" id="MobiDB-lite"/>
    </source>
</evidence>
<gene>
    <name evidence="2" type="ORF">H3N35_10335</name>
</gene>
<evidence type="ECO:0000313" key="3">
    <source>
        <dbReference type="Proteomes" id="UP001215231"/>
    </source>
</evidence>